<dbReference type="Pfam" id="PF05258">
    <property type="entry name" value="DciA"/>
    <property type="match status" value="1"/>
</dbReference>
<dbReference type="InterPro" id="IPR007922">
    <property type="entry name" value="DciA-like"/>
</dbReference>
<evidence type="ECO:0000256" key="1">
    <source>
        <dbReference type="ARBA" id="ARBA00022737"/>
    </source>
</evidence>
<name>A0A381WGQ5_9ZZZZ</name>
<feature type="non-terminal residue" evidence="3">
    <location>
        <position position="688"/>
    </location>
</feature>
<dbReference type="PANTHER" id="PTHR44858">
    <property type="entry name" value="TETRATRICOPEPTIDE REPEAT PROTEIN 6"/>
    <property type="match status" value="1"/>
</dbReference>
<evidence type="ECO:0000313" key="3">
    <source>
        <dbReference type="EMBL" id="SVA51268.1"/>
    </source>
</evidence>
<dbReference type="Gene3D" id="1.25.40.10">
    <property type="entry name" value="Tetratricopeptide repeat domain"/>
    <property type="match status" value="4"/>
</dbReference>
<dbReference type="Pfam" id="PF13432">
    <property type="entry name" value="TPR_16"/>
    <property type="match status" value="1"/>
</dbReference>
<evidence type="ECO:0000256" key="2">
    <source>
        <dbReference type="ARBA" id="ARBA00022803"/>
    </source>
</evidence>
<dbReference type="Pfam" id="PF13181">
    <property type="entry name" value="TPR_8"/>
    <property type="match status" value="2"/>
</dbReference>
<organism evidence="3">
    <name type="scientific">marine metagenome</name>
    <dbReference type="NCBI Taxonomy" id="408172"/>
    <lineage>
        <taxon>unclassified sequences</taxon>
        <taxon>metagenomes</taxon>
        <taxon>ecological metagenomes</taxon>
    </lineage>
</organism>
<protein>
    <submittedName>
        <fullName evidence="3">Uncharacterized protein</fullName>
    </submittedName>
</protein>
<dbReference type="InterPro" id="IPR011990">
    <property type="entry name" value="TPR-like_helical_dom_sf"/>
</dbReference>
<dbReference type="InterPro" id="IPR050498">
    <property type="entry name" value="Ycf3"/>
</dbReference>
<dbReference type="SMART" id="SM00028">
    <property type="entry name" value="TPR"/>
    <property type="match status" value="12"/>
</dbReference>
<dbReference type="EMBL" id="UINC01011647">
    <property type="protein sequence ID" value="SVA51268.1"/>
    <property type="molecule type" value="Genomic_DNA"/>
</dbReference>
<dbReference type="Pfam" id="PF14559">
    <property type="entry name" value="TPR_19"/>
    <property type="match status" value="2"/>
</dbReference>
<keyword evidence="1" id="KW-0677">Repeat</keyword>
<dbReference type="AlphaFoldDB" id="A0A381WGQ5"/>
<gene>
    <name evidence="3" type="ORF">METZ01_LOCUS104122</name>
</gene>
<sequence length="688" mass="78987">MSKQMHTSWETIRSVLGKSIVRVDSNDPQSFAWFDFQWKLIVGKDLALVTRVNKFSSKSLFVTVSDRVWFPALEPLREKIIKTINERAGSALVNRIVFQEGLIVESIKKNPSEEERQYSLKQNKMQAPEIGMKDESVKNILDRINCKLKVILPVTILVFISNCTTFPIDQVSRNIDLSNSYAVKVVEKLSARKSNENVRDPRAYYYYLMALQAVREHQFEQASENYRLVVRFAPDDYEFYSQLAINLIRAGEIEDAYKTLQESLSHFPDNPELNMMIGDILAGRLEYERALSHYQRVIQAKSGLARAYLLSGAIHEVRQQYDLAEDMYKKVLQVESTNPLGYHYLARVNIVAGKLEDAKRFLNQALELRPNLLKAREFLAWTLAAQGKPDEAKKQYKILLKLDPLNESIHKSMTAMKSSTLRMDVDSSKYRADAKEVLGAPDVHIKIGAVYYEQGIYLKALDEFQLLQEKKHKKEILMVLGRVYEILGRVDRAIQEINSLLKIEPRSVHLMVYLARLHSMNKHPEKTVQLIEEAIKVDQNNDTLYHSLAIACIAVDRLDKAIDAMQKAIAIDKDKDSYYFELGALLERKGEFELAIKNIKHSIELNPMHSNAHNFLGYIYAREGKSLDKALGHLDKALSIQPKNGYFLDSLSWIYFKKGESEKALRELKKAMVYTSPDPVLYSHLGDI</sequence>
<dbReference type="PANTHER" id="PTHR44858:SF1">
    <property type="entry name" value="UDP-N-ACETYLGLUCOSAMINE--PEPTIDE N-ACETYLGLUCOSAMINYLTRANSFERASE SPINDLY-RELATED"/>
    <property type="match status" value="1"/>
</dbReference>
<dbReference type="SUPFAM" id="SSF81901">
    <property type="entry name" value="HCP-like"/>
    <property type="match status" value="1"/>
</dbReference>
<reference evidence="3" key="1">
    <citation type="submission" date="2018-05" db="EMBL/GenBank/DDBJ databases">
        <authorList>
            <person name="Lanie J.A."/>
            <person name="Ng W.-L."/>
            <person name="Kazmierczak K.M."/>
            <person name="Andrzejewski T.M."/>
            <person name="Davidsen T.M."/>
            <person name="Wayne K.J."/>
            <person name="Tettelin H."/>
            <person name="Glass J.I."/>
            <person name="Rusch D."/>
            <person name="Podicherti R."/>
            <person name="Tsui H.-C.T."/>
            <person name="Winkler M.E."/>
        </authorList>
    </citation>
    <scope>NUCLEOTIDE SEQUENCE</scope>
</reference>
<dbReference type="SUPFAM" id="SSF48452">
    <property type="entry name" value="TPR-like"/>
    <property type="match status" value="1"/>
</dbReference>
<dbReference type="PROSITE" id="PS50005">
    <property type="entry name" value="TPR"/>
    <property type="match status" value="5"/>
</dbReference>
<accession>A0A381WGQ5</accession>
<keyword evidence="2" id="KW-0802">TPR repeat</keyword>
<proteinExistence type="predicted"/>
<dbReference type="InterPro" id="IPR019734">
    <property type="entry name" value="TPR_rpt"/>
</dbReference>